<evidence type="ECO:0000256" key="1">
    <source>
        <dbReference type="SAM" id="MobiDB-lite"/>
    </source>
</evidence>
<proteinExistence type="predicted"/>
<feature type="region of interest" description="Disordered" evidence="1">
    <location>
        <begin position="1"/>
        <end position="46"/>
    </location>
</feature>
<dbReference type="AlphaFoldDB" id="A0A2P4XFM0"/>
<dbReference type="OrthoDB" id="200110at2759"/>
<sequence>MVRRPHSAGGASSRRAITSREHHSPIDNGPHSADDLNRDNDQTDEKRTVLNELRRRQNEELLKVLEEEHHAEEQREHLLRQASADRRERVRMEQLFDKERALTSERIMQLTDRHERALAAKMDELQVT</sequence>
<accession>A0A2P4XFM0</accession>
<organism evidence="2 3">
    <name type="scientific">Phytophthora palmivora</name>
    <dbReference type="NCBI Taxonomy" id="4796"/>
    <lineage>
        <taxon>Eukaryota</taxon>
        <taxon>Sar</taxon>
        <taxon>Stramenopiles</taxon>
        <taxon>Oomycota</taxon>
        <taxon>Peronosporomycetes</taxon>
        <taxon>Peronosporales</taxon>
        <taxon>Peronosporaceae</taxon>
        <taxon>Phytophthora</taxon>
    </lineage>
</organism>
<dbReference type="EMBL" id="NCKW01011123">
    <property type="protein sequence ID" value="POM64349.1"/>
    <property type="molecule type" value="Genomic_DNA"/>
</dbReference>
<name>A0A2P4XFM0_9STRA</name>
<feature type="region of interest" description="Disordered" evidence="1">
    <location>
        <begin position="66"/>
        <end position="86"/>
    </location>
</feature>
<comment type="caution">
    <text evidence="2">The sequence shown here is derived from an EMBL/GenBank/DDBJ whole genome shotgun (WGS) entry which is preliminary data.</text>
</comment>
<protein>
    <submittedName>
        <fullName evidence="2">Uncharacterized protein</fullName>
    </submittedName>
</protein>
<reference evidence="2 3" key="1">
    <citation type="journal article" date="2017" name="Genome Biol. Evol.">
        <title>Phytophthora megakarya and P. palmivora, closely related causal agents of cacao black pod rot, underwent increases in genome sizes and gene numbers by different mechanisms.</title>
        <authorList>
            <person name="Ali S.S."/>
            <person name="Shao J."/>
            <person name="Lary D.J."/>
            <person name="Kronmiller B."/>
            <person name="Shen D."/>
            <person name="Strem M.D."/>
            <person name="Amoako-Attah I."/>
            <person name="Akrofi A.Y."/>
            <person name="Begoude B.A."/>
            <person name="Ten Hoopen G.M."/>
            <person name="Coulibaly K."/>
            <person name="Kebe B.I."/>
            <person name="Melnick R.L."/>
            <person name="Guiltinan M.J."/>
            <person name="Tyler B.M."/>
            <person name="Meinhardt L.W."/>
            <person name="Bailey B.A."/>
        </authorList>
    </citation>
    <scope>NUCLEOTIDE SEQUENCE [LARGE SCALE GENOMIC DNA]</scope>
    <source>
        <strain evidence="3">sbr112.9</strain>
    </source>
</reference>
<dbReference type="Proteomes" id="UP000237271">
    <property type="component" value="Unassembled WGS sequence"/>
</dbReference>
<evidence type="ECO:0000313" key="2">
    <source>
        <dbReference type="EMBL" id="POM64349.1"/>
    </source>
</evidence>
<evidence type="ECO:0000313" key="3">
    <source>
        <dbReference type="Proteomes" id="UP000237271"/>
    </source>
</evidence>
<gene>
    <name evidence="2" type="ORF">PHPALM_20133</name>
</gene>
<keyword evidence="3" id="KW-1185">Reference proteome</keyword>
<feature type="compositionally biased region" description="Basic and acidic residues" evidence="1">
    <location>
        <begin position="32"/>
        <end position="46"/>
    </location>
</feature>